<evidence type="ECO:0000256" key="2">
    <source>
        <dbReference type="RuleBase" id="RU362097"/>
    </source>
</evidence>
<evidence type="ECO:0000313" key="4">
    <source>
        <dbReference type="EMBL" id="MFD0914583.1"/>
    </source>
</evidence>
<gene>
    <name evidence="4" type="ORF">ACFQ1Z_13555</name>
</gene>
<keyword evidence="2" id="KW-1134">Transmembrane beta strand</keyword>
<accession>A0ABW3FAV8</accession>
<evidence type="ECO:0000313" key="5">
    <source>
        <dbReference type="Proteomes" id="UP001597128"/>
    </source>
</evidence>
<keyword evidence="2" id="KW-0449">Lipoprotein</keyword>
<dbReference type="SUPFAM" id="SSF56954">
    <property type="entry name" value="Outer membrane efflux proteins (OEP)"/>
    <property type="match status" value="1"/>
</dbReference>
<sequence>MQLSKHSLWLLLTWLLLILPLASCSVIDEYIRPNPVTVEQWQAPLPHDGNMVALTNWWAQFKDPVLDQLLAQAQKESPTLETALANIRTARANVLSARAQGIPDLSSTGSMNRSKGGGGGGAFPATTIEIDSISLDASWEVDLFGKIKAAKQAAKAQLEAKKIAWHDARLTLAAEVANNYVNYRACQASVQALQGAFNSRKETARLTGISAKAGFTAPSDLALAEAATHASESTLDGQQAECDGLVKAIVELTNLPEAELRSLLAKGKGMPQPAVFEVNALPASLLTRRPDLAIDERNLAEASANVGVAKAQLYPSLTLSGSIGYRRTSFGGAVTRTDSWSYGPSLKLPIFDGGTLRADLAESRANFDRLMATYKQDVRKALKEVEQALVNLDSANRRAQSEQASAQQYARYFQAAELNWKSGGIDLLSLEDARRQKINAELNLVTQQKNRVLQWIALYKAFGGDWYESQQQPKQVQQAVPGNKTTEKGK</sequence>
<keyword evidence="5" id="KW-1185">Reference proteome</keyword>
<dbReference type="NCBIfam" id="TIGR01845">
    <property type="entry name" value="outer_NodT"/>
    <property type="match status" value="1"/>
</dbReference>
<proteinExistence type="inferred from homology"/>
<feature type="coiled-coil region" evidence="3">
    <location>
        <begin position="371"/>
        <end position="405"/>
    </location>
</feature>
<comment type="caution">
    <text evidence="4">The sequence shown here is derived from an EMBL/GenBank/DDBJ whole genome shotgun (WGS) entry which is preliminary data.</text>
</comment>
<evidence type="ECO:0000256" key="1">
    <source>
        <dbReference type="ARBA" id="ARBA00007613"/>
    </source>
</evidence>
<dbReference type="InterPro" id="IPR010131">
    <property type="entry name" value="MdtP/NodT-like"/>
</dbReference>
<keyword evidence="2" id="KW-0564">Palmitate</keyword>
<dbReference type="InterPro" id="IPR003423">
    <property type="entry name" value="OMP_efflux"/>
</dbReference>
<dbReference type="Pfam" id="PF02321">
    <property type="entry name" value="OEP"/>
    <property type="match status" value="2"/>
</dbReference>
<comment type="subcellular location">
    <subcellularLocation>
        <location evidence="2">Cell membrane</location>
        <topology evidence="2">Lipid-anchor</topology>
    </subcellularLocation>
</comment>
<keyword evidence="2" id="KW-0812">Transmembrane</keyword>
<dbReference type="Gene3D" id="1.20.1600.10">
    <property type="entry name" value="Outer membrane efflux proteins (OEP)"/>
    <property type="match status" value="1"/>
</dbReference>
<dbReference type="Gene3D" id="2.20.200.10">
    <property type="entry name" value="Outer membrane efflux proteins (OEP)"/>
    <property type="match status" value="1"/>
</dbReference>
<dbReference type="RefSeq" id="WP_379058577.1">
    <property type="nucleotide sequence ID" value="NZ_JBHTKB010000003.1"/>
</dbReference>
<protein>
    <submittedName>
        <fullName evidence="4">Efflux transporter outer membrane subunit</fullName>
    </submittedName>
</protein>
<dbReference type="PANTHER" id="PTHR30203">
    <property type="entry name" value="OUTER MEMBRANE CATION EFFLUX PROTEIN"/>
    <property type="match status" value="1"/>
</dbReference>
<keyword evidence="2" id="KW-0472">Membrane</keyword>
<keyword evidence="3" id="KW-0175">Coiled coil</keyword>
<organism evidence="4 5">
    <name type="scientific">Methylophilus luteus</name>
    <dbReference type="NCBI Taxonomy" id="640108"/>
    <lineage>
        <taxon>Bacteria</taxon>
        <taxon>Pseudomonadati</taxon>
        <taxon>Pseudomonadota</taxon>
        <taxon>Betaproteobacteria</taxon>
        <taxon>Nitrosomonadales</taxon>
        <taxon>Methylophilaceae</taxon>
        <taxon>Methylophilus</taxon>
    </lineage>
</organism>
<comment type="similarity">
    <text evidence="1 2">Belongs to the outer membrane factor (OMF) (TC 1.B.17) family.</text>
</comment>
<name>A0ABW3FAV8_9PROT</name>
<dbReference type="Proteomes" id="UP001597128">
    <property type="component" value="Unassembled WGS sequence"/>
</dbReference>
<dbReference type="EMBL" id="JBHTKB010000003">
    <property type="protein sequence ID" value="MFD0914583.1"/>
    <property type="molecule type" value="Genomic_DNA"/>
</dbReference>
<reference evidence="5" key="1">
    <citation type="journal article" date="2019" name="Int. J. Syst. Evol. Microbiol.">
        <title>The Global Catalogue of Microorganisms (GCM) 10K type strain sequencing project: providing services to taxonomists for standard genome sequencing and annotation.</title>
        <authorList>
            <consortium name="The Broad Institute Genomics Platform"/>
            <consortium name="The Broad Institute Genome Sequencing Center for Infectious Disease"/>
            <person name="Wu L."/>
            <person name="Ma J."/>
        </authorList>
    </citation>
    <scope>NUCLEOTIDE SEQUENCE [LARGE SCALE GENOMIC DNA]</scope>
    <source>
        <strain evidence="5">CCUG 58412</strain>
    </source>
</reference>
<evidence type="ECO:0000256" key="3">
    <source>
        <dbReference type="SAM" id="Coils"/>
    </source>
</evidence>